<evidence type="ECO:0000313" key="4">
    <source>
        <dbReference type="EMBL" id="PVY43337.1"/>
    </source>
</evidence>
<dbReference type="SUPFAM" id="SSF51735">
    <property type="entry name" value="NAD(P)-binding Rossmann-fold domains"/>
    <property type="match status" value="1"/>
</dbReference>
<sequence length="361" mass="39937">MKKLNIALVGCWHPHVPRYYPILQKREDTALTCVWDSTAERGANWARKLGIPFVADYAELLKRSDVDAVCIVAETCRHAELMKKAAEAGKHIFTEKSFTITTAEASEVRDAVKKSGVKFGIAYIRATTPAFVLGKKLMDAGLLGEVNMVRIRNGVDASKMNDLPPDWFDRAVSGGGAWIDLGCHQMYLMDWMLGEPLDISVNAINYYGRDVEDNVCAAVKFRNGTLGVAESTCSTFYSPYMFEIYGRKGSYLCRIDAPESEIQMEAENLEKLRALLPGISLKEEIVGGTVSNASVNSLFGARAVVKVPVAELPQGKEPIELWIDEILYGKENPFDIDCGYRLTRLMEGGCKALATKQIVAF</sequence>
<evidence type="ECO:0000259" key="2">
    <source>
        <dbReference type="Pfam" id="PF01408"/>
    </source>
</evidence>
<dbReference type="Gene3D" id="3.30.360.10">
    <property type="entry name" value="Dihydrodipicolinate Reductase, domain 2"/>
    <property type="match status" value="1"/>
</dbReference>
<dbReference type="InterPro" id="IPR036291">
    <property type="entry name" value="NAD(P)-bd_dom_sf"/>
</dbReference>
<evidence type="ECO:0000256" key="1">
    <source>
        <dbReference type="ARBA" id="ARBA00023002"/>
    </source>
</evidence>
<dbReference type="InterPro" id="IPR000683">
    <property type="entry name" value="Gfo/Idh/MocA-like_OxRdtase_N"/>
</dbReference>
<dbReference type="InterPro" id="IPR055170">
    <property type="entry name" value="GFO_IDH_MocA-like_dom"/>
</dbReference>
<protein>
    <submittedName>
        <fullName evidence="4">Putative dehydrogenase</fullName>
    </submittedName>
</protein>
<name>A0A2U1B495_9BACT</name>
<reference evidence="4 5" key="1">
    <citation type="submission" date="2018-04" db="EMBL/GenBank/DDBJ databases">
        <title>Genomic Encyclopedia of Type Strains, Phase IV (KMG-IV): sequencing the most valuable type-strain genomes for metagenomic binning, comparative biology and taxonomic classification.</title>
        <authorList>
            <person name="Goeker M."/>
        </authorList>
    </citation>
    <scope>NUCLEOTIDE SEQUENCE [LARGE SCALE GENOMIC DNA]</scope>
    <source>
        <strain evidence="4 5">DSM 14823</strain>
    </source>
</reference>
<keyword evidence="1" id="KW-0560">Oxidoreductase</keyword>
<feature type="domain" description="GFO/IDH/MocA-like oxidoreductase" evidence="3">
    <location>
        <begin position="135"/>
        <end position="251"/>
    </location>
</feature>
<evidence type="ECO:0000259" key="3">
    <source>
        <dbReference type="Pfam" id="PF22725"/>
    </source>
</evidence>
<dbReference type="Pfam" id="PF22725">
    <property type="entry name" value="GFO_IDH_MocA_C3"/>
    <property type="match status" value="1"/>
</dbReference>
<dbReference type="EMBL" id="QEKH01000009">
    <property type="protein sequence ID" value="PVY43337.1"/>
    <property type="molecule type" value="Genomic_DNA"/>
</dbReference>
<comment type="caution">
    <text evidence="4">The sequence shown here is derived from an EMBL/GenBank/DDBJ whole genome shotgun (WGS) entry which is preliminary data.</text>
</comment>
<accession>A0A2U1B495</accession>
<dbReference type="InterPro" id="IPR050463">
    <property type="entry name" value="Gfo/Idh/MocA_oxidrdct_glycsds"/>
</dbReference>
<dbReference type="Gene3D" id="3.40.50.720">
    <property type="entry name" value="NAD(P)-binding Rossmann-like Domain"/>
    <property type="match status" value="1"/>
</dbReference>
<gene>
    <name evidence="4" type="ORF">C8D82_10922</name>
</gene>
<dbReference type="Pfam" id="PF01408">
    <property type="entry name" value="GFO_IDH_MocA"/>
    <property type="match status" value="1"/>
</dbReference>
<proteinExistence type="predicted"/>
<dbReference type="AlphaFoldDB" id="A0A2U1B495"/>
<dbReference type="GeneID" id="78294828"/>
<organism evidence="4 5">
    <name type="scientific">Victivallis vadensis</name>
    <dbReference type="NCBI Taxonomy" id="172901"/>
    <lineage>
        <taxon>Bacteria</taxon>
        <taxon>Pseudomonadati</taxon>
        <taxon>Lentisphaerota</taxon>
        <taxon>Lentisphaeria</taxon>
        <taxon>Victivallales</taxon>
        <taxon>Victivallaceae</taxon>
        <taxon>Victivallis</taxon>
    </lineage>
</organism>
<dbReference type="Proteomes" id="UP000245959">
    <property type="component" value="Unassembled WGS sequence"/>
</dbReference>
<dbReference type="GO" id="GO:0016491">
    <property type="term" value="F:oxidoreductase activity"/>
    <property type="evidence" value="ECO:0007669"/>
    <property type="project" value="UniProtKB-KW"/>
</dbReference>
<evidence type="ECO:0000313" key="5">
    <source>
        <dbReference type="Proteomes" id="UP000245959"/>
    </source>
</evidence>
<dbReference type="PANTHER" id="PTHR43818:SF11">
    <property type="entry name" value="BCDNA.GH03377"/>
    <property type="match status" value="1"/>
</dbReference>
<keyword evidence="5" id="KW-1185">Reference proteome</keyword>
<feature type="domain" description="Gfo/Idh/MocA-like oxidoreductase N-terminal" evidence="2">
    <location>
        <begin position="5"/>
        <end position="122"/>
    </location>
</feature>
<dbReference type="SUPFAM" id="SSF55347">
    <property type="entry name" value="Glyceraldehyde-3-phosphate dehydrogenase-like, C-terminal domain"/>
    <property type="match status" value="1"/>
</dbReference>
<dbReference type="OrthoDB" id="9815825at2"/>
<dbReference type="GO" id="GO:0000166">
    <property type="term" value="F:nucleotide binding"/>
    <property type="evidence" value="ECO:0007669"/>
    <property type="project" value="InterPro"/>
</dbReference>
<dbReference type="RefSeq" id="WP_116883523.1">
    <property type="nucleotide sequence ID" value="NZ_CABMMC010000061.1"/>
</dbReference>
<dbReference type="PANTHER" id="PTHR43818">
    <property type="entry name" value="BCDNA.GH03377"/>
    <property type="match status" value="1"/>
</dbReference>